<evidence type="ECO:0000256" key="12">
    <source>
        <dbReference type="RuleBase" id="RU000679"/>
    </source>
</evidence>
<accession>A0A8K0CJL7</accession>
<dbReference type="PROSITE" id="PS01206">
    <property type="entry name" value="ASC"/>
    <property type="match status" value="1"/>
</dbReference>
<comment type="caution">
    <text evidence="13">The sequence shown here is derived from an EMBL/GenBank/DDBJ whole genome shotgun (WGS) entry which is preliminary data.</text>
</comment>
<reference evidence="13" key="1">
    <citation type="submission" date="2019-08" db="EMBL/GenBank/DDBJ databases">
        <title>The genome of the North American firefly Photinus pyralis.</title>
        <authorList>
            <consortium name="Photinus pyralis genome working group"/>
            <person name="Fallon T.R."/>
            <person name="Sander Lower S.E."/>
            <person name="Weng J.-K."/>
        </authorList>
    </citation>
    <scope>NUCLEOTIDE SEQUENCE</scope>
    <source>
        <strain evidence="13">TRF0915ILg1</strain>
        <tissue evidence="13">Whole body</tissue>
    </source>
</reference>
<dbReference type="PANTHER" id="PTHR11690">
    <property type="entry name" value="AMILORIDE-SENSITIVE SODIUM CHANNEL-RELATED"/>
    <property type="match status" value="1"/>
</dbReference>
<dbReference type="Pfam" id="PF00858">
    <property type="entry name" value="ASC"/>
    <property type="match status" value="1"/>
</dbReference>
<dbReference type="OrthoDB" id="6021021at2759"/>
<sequence length="145" mass="16984">MNTNDKLESYPPDQRKCYFAEEKPLRFFKMYSQQNCHTECLTNFTLATCKCVAFHMPRVNSTPICGAAKKQCMLYAEATFLTNQVSKKIKLLADDIPENDLNLRESCECLPSCTTTDYDGEISQTPWNWKQYYDAEFRERFAKKR</sequence>
<evidence type="ECO:0000256" key="7">
    <source>
        <dbReference type="ARBA" id="ARBA00023053"/>
    </source>
</evidence>
<gene>
    <name evidence="13" type="ORF">ILUMI_19872</name>
</gene>
<keyword evidence="4 12" id="KW-0894">Sodium channel</keyword>
<protein>
    <submittedName>
        <fullName evidence="13">Uncharacterized protein</fullName>
    </submittedName>
</protein>
<dbReference type="EMBL" id="VTPC01088132">
    <property type="protein sequence ID" value="KAF2886301.1"/>
    <property type="molecule type" value="Genomic_DNA"/>
</dbReference>
<dbReference type="PANTHER" id="PTHR11690:SF288">
    <property type="entry name" value="AMILORIDE-SENSITIVE NA+ CHANNEL-RELATED"/>
    <property type="match status" value="1"/>
</dbReference>
<proteinExistence type="inferred from homology"/>
<dbReference type="GO" id="GO:0005886">
    <property type="term" value="C:plasma membrane"/>
    <property type="evidence" value="ECO:0007669"/>
    <property type="project" value="TreeGrafter"/>
</dbReference>
<dbReference type="Proteomes" id="UP000801492">
    <property type="component" value="Unassembled WGS sequence"/>
</dbReference>
<keyword evidence="11 12" id="KW-0407">Ion channel</keyword>
<evidence type="ECO:0000256" key="1">
    <source>
        <dbReference type="ARBA" id="ARBA00004141"/>
    </source>
</evidence>
<keyword evidence="7" id="KW-0915">Sodium</keyword>
<dbReference type="InterPro" id="IPR001873">
    <property type="entry name" value="ENaC"/>
</dbReference>
<keyword evidence="8 12" id="KW-0406">Ion transport</keyword>
<keyword evidence="5 12" id="KW-0812">Transmembrane</keyword>
<dbReference type="GO" id="GO:0015280">
    <property type="term" value="F:ligand-gated sodium channel activity"/>
    <property type="evidence" value="ECO:0007669"/>
    <property type="project" value="TreeGrafter"/>
</dbReference>
<keyword evidence="6" id="KW-1133">Transmembrane helix</keyword>
<evidence type="ECO:0000313" key="14">
    <source>
        <dbReference type="Proteomes" id="UP000801492"/>
    </source>
</evidence>
<evidence type="ECO:0000256" key="4">
    <source>
        <dbReference type="ARBA" id="ARBA00022461"/>
    </source>
</evidence>
<keyword evidence="10 12" id="KW-0739">Sodium transport</keyword>
<comment type="subcellular location">
    <subcellularLocation>
        <location evidence="1">Membrane</location>
        <topology evidence="1">Multi-pass membrane protein</topology>
    </subcellularLocation>
</comment>
<dbReference type="AlphaFoldDB" id="A0A8K0CJL7"/>
<comment type="similarity">
    <text evidence="2 12">Belongs to the amiloride-sensitive sodium channel (TC 1.A.6) family.</text>
</comment>
<evidence type="ECO:0000256" key="10">
    <source>
        <dbReference type="ARBA" id="ARBA00023201"/>
    </source>
</evidence>
<feature type="non-terminal residue" evidence="13">
    <location>
        <position position="1"/>
    </location>
</feature>
<keyword evidence="14" id="KW-1185">Reference proteome</keyword>
<evidence type="ECO:0000256" key="11">
    <source>
        <dbReference type="ARBA" id="ARBA00023303"/>
    </source>
</evidence>
<name>A0A8K0CJL7_IGNLU</name>
<evidence type="ECO:0000256" key="2">
    <source>
        <dbReference type="ARBA" id="ARBA00007193"/>
    </source>
</evidence>
<evidence type="ECO:0000256" key="5">
    <source>
        <dbReference type="ARBA" id="ARBA00022692"/>
    </source>
</evidence>
<organism evidence="13 14">
    <name type="scientific">Ignelater luminosus</name>
    <name type="common">Cucubano</name>
    <name type="synonym">Pyrophorus luminosus</name>
    <dbReference type="NCBI Taxonomy" id="2038154"/>
    <lineage>
        <taxon>Eukaryota</taxon>
        <taxon>Metazoa</taxon>
        <taxon>Ecdysozoa</taxon>
        <taxon>Arthropoda</taxon>
        <taxon>Hexapoda</taxon>
        <taxon>Insecta</taxon>
        <taxon>Pterygota</taxon>
        <taxon>Neoptera</taxon>
        <taxon>Endopterygota</taxon>
        <taxon>Coleoptera</taxon>
        <taxon>Polyphaga</taxon>
        <taxon>Elateriformia</taxon>
        <taxon>Elateroidea</taxon>
        <taxon>Elateridae</taxon>
        <taxon>Agrypninae</taxon>
        <taxon>Pyrophorini</taxon>
        <taxon>Ignelater</taxon>
    </lineage>
</organism>
<evidence type="ECO:0000256" key="8">
    <source>
        <dbReference type="ARBA" id="ARBA00023065"/>
    </source>
</evidence>
<evidence type="ECO:0000256" key="3">
    <source>
        <dbReference type="ARBA" id="ARBA00022448"/>
    </source>
</evidence>
<keyword evidence="3 12" id="KW-0813">Transport</keyword>
<evidence type="ECO:0000256" key="6">
    <source>
        <dbReference type="ARBA" id="ARBA00022989"/>
    </source>
</evidence>
<keyword evidence="9" id="KW-0472">Membrane</keyword>
<evidence type="ECO:0000256" key="9">
    <source>
        <dbReference type="ARBA" id="ARBA00023136"/>
    </source>
</evidence>
<dbReference type="InterPro" id="IPR020903">
    <property type="entry name" value="ENaC_CS"/>
</dbReference>
<evidence type="ECO:0000313" key="13">
    <source>
        <dbReference type="EMBL" id="KAF2886301.1"/>
    </source>
</evidence>
<dbReference type="Gene3D" id="1.10.287.820">
    <property type="entry name" value="Acid-sensing ion channel domain"/>
    <property type="match status" value="1"/>
</dbReference>